<feature type="domain" description="Thiamine pyrophosphate enzyme TPP-binding" evidence="5">
    <location>
        <begin position="409"/>
        <end position="562"/>
    </location>
</feature>
<evidence type="ECO:0000259" key="5">
    <source>
        <dbReference type="Pfam" id="PF02775"/>
    </source>
</evidence>
<dbReference type="RefSeq" id="WP_153684799.1">
    <property type="nucleotide sequence ID" value="NZ_WJIF01000005.1"/>
</dbReference>
<dbReference type="InterPro" id="IPR047210">
    <property type="entry name" value="TPP_PYR_POXB-like"/>
</dbReference>
<evidence type="ECO:0000256" key="1">
    <source>
        <dbReference type="ARBA" id="ARBA00007812"/>
    </source>
</evidence>
<dbReference type="SUPFAM" id="SSF52467">
    <property type="entry name" value="DHS-like NAD/FAD-binding domain"/>
    <property type="match status" value="1"/>
</dbReference>
<dbReference type="GO" id="GO:0003824">
    <property type="term" value="F:catalytic activity"/>
    <property type="evidence" value="ECO:0007669"/>
    <property type="project" value="InterPro"/>
</dbReference>
<feature type="domain" description="Thiamine pyrophosphate enzyme N-terminal TPP-binding" evidence="6">
    <location>
        <begin position="10"/>
        <end position="123"/>
    </location>
</feature>
<dbReference type="InterPro" id="IPR012000">
    <property type="entry name" value="Thiamin_PyroP_enz_cen_dom"/>
</dbReference>
<organism evidence="7 8">
    <name type="scientific">Agromyces agglutinans</name>
    <dbReference type="NCBI Taxonomy" id="2662258"/>
    <lineage>
        <taxon>Bacteria</taxon>
        <taxon>Bacillati</taxon>
        <taxon>Actinomycetota</taxon>
        <taxon>Actinomycetes</taxon>
        <taxon>Micrococcales</taxon>
        <taxon>Microbacteriaceae</taxon>
        <taxon>Agromyces</taxon>
    </lineage>
</organism>
<dbReference type="InterPro" id="IPR012001">
    <property type="entry name" value="Thiamin_PyroP_enz_TPP-bd_dom"/>
</dbReference>
<protein>
    <submittedName>
        <fullName evidence="7">Thiamine pyrophosphate-requiring protein</fullName>
    </submittedName>
</protein>
<gene>
    <name evidence="7" type="ORF">GE115_10830</name>
</gene>
<keyword evidence="8" id="KW-1185">Reference proteome</keyword>
<dbReference type="GO" id="GO:0030976">
    <property type="term" value="F:thiamine pyrophosphate binding"/>
    <property type="evidence" value="ECO:0007669"/>
    <property type="project" value="InterPro"/>
</dbReference>
<dbReference type="PANTHER" id="PTHR42981:SF2">
    <property type="entry name" value="PYRUVATE DEHYDROGENASE [UBIQUINONE]"/>
    <property type="match status" value="1"/>
</dbReference>
<dbReference type="PROSITE" id="PS00187">
    <property type="entry name" value="TPP_ENZYMES"/>
    <property type="match status" value="1"/>
</dbReference>
<dbReference type="SUPFAM" id="SSF52518">
    <property type="entry name" value="Thiamin diphosphate-binding fold (THDP-binding)"/>
    <property type="match status" value="2"/>
</dbReference>
<dbReference type="Gene3D" id="3.40.50.1220">
    <property type="entry name" value="TPP-binding domain"/>
    <property type="match status" value="1"/>
</dbReference>
<dbReference type="Proteomes" id="UP000431080">
    <property type="component" value="Unassembled WGS sequence"/>
</dbReference>
<dbReference type="Pfam" id="PF02775">
    <property type="entry name" value="TPP_enzyme_C"/>
    <property type="match status" value="1"/>
</dbReference>
<dbReference type="InterPro" id="IPR011766">
    <property type="entry name" value="TPP_enzyme_TPP-bd"/>
</dbReference>
<dbReference type="NCBIfam" id="NF006129">
    <property type="entry name" value="PRK08273.1"/>
    <property type="match status" value="1"/>
</dbReference>
<dbReference type="Gene3D" id="3.40.50.970">
    <property type="match status" value="2"/>
</dbReference>
<reference evidence="7 8" key="1">
    <citation type="submission" date="2019-10" db="EMBL/GenBank/DDBJ databases">
        <authorList>
            <person name="Nie G."/>
            <person name="Ming H."/>
            <person name="Yi B."/>
        </authorList>
    </citation>
    <scope>NUCLEOTIDE SEQUENCE [LARGE SCALE GENOMIC DNA]</scope>
    <source>
        <strain evidence="7 8">CFH 90414</strain>
    </source>
</reference>
<evidence type="ECO:0000256" key="2">
    <source>
        <dbReference type="ARBA" id="ARBA00023052"/>
    </source>
</evidence>
<comment type="similarity">
    <text evidence="1 3">Belongs to the TPP enzyme family.</text>
</comment>
<dbReference type="GO" id="GO:0000287">
    <property type="term" value="F:magnesium ion binding"/>
    <property type="evidence" value="ECO:0007669"/>
    <property type="project" value="InterPro"/>
</dbReference>
<dbReference type="InterPro" id="IPR029061">
    <property type="entry name" value="THDP-binding"/>
</dbReference>
<evidence type="ECO:0000313" key="7">
    <source>
        <dbReference type="EMBL" id="MRG60355.1"/>
    </source>
</evidence>
<keyword evidence="2 3" id="KW-0786">Thiamine pyrophosphate</keyword>
<comment type="caution">
    <text evidence="7">The sequence shown here is derived from an EMBL/GenBank/DDBJ whole genome shotgun (WGS) entry which is preliminary data.</text>
</comment>
<accession>A0A6I2F4F0</accession>
<evidence type="ECO:0000259" key="4">
    <source>
        <dbReference type="Pfam" id="PF00205"/>
    </source>
</evidence>
<dbReference type="AlphaFoldDB" id="A0A6I2F4F0"/>
<dbReference type="Pfam" id="PF00205">
    <property type="entry name" value="TPP_enzyme_M"/>
    <property type="match status" value="1"/>
</dbReference>
<dbReference type="InterPro" id="IPR029035">
    <property type="entry name" value="DHS-like_NAD/FAD-binding_dom"/>
</dbReference>
<evidence type="ECO:0000313" key="8">
    <source>
        <dbReference type="Proteomes" id="UP000431080"/>
    </source>
</evidence>
<dbReference type="CDD" id="cd07039">
    <property type="entry name" value="TPP_PYR_POX"/>
    <property type="match status" value="1"/>
</dbReference>
<dbReference type="InterPro" id="IPR000399">
    <property type="entry name" value="TPP-bd_CS"/>
</dbReference>
<feature type="domain" description="Thiamine pyrophosphate enzyme central" evidence="4">
    <location>
        <begin position="205"/>
        <end position="335"/>
    </location>
</feature>
<dbReference type="PANTHER" id="PTHR42981">
    <property type="entry name" value="PYRUVATE DEHYDROGENASE [UBIQUINONE]"/>
    <property type="match status" value="1"/>
</dbReference>
<proteinExistence type="inferred from homology"/>
<evidence type="ECO:0000256" key="3">
    <source>
        <dbReference type="RuleBase" id="RU362132"/>
    </source>
</evidence>
<name>A0A6I2F4F0_9MICO</name>
<dbReference type="Pfam" id="PF02776">
    <property type="entry name" value="TPP_enzyme_N"/>
    <property type="match status" value="1"/>
</dbReference>
<evidence type="ECO:0000259" key="6">
    <source>
        <dbReference type="Pfam" id="PF02776"/>
    </source>
</evidence>
<dbReference type="EMBL" id="WJIF01000005">
    <property type="protein sequence ID" value="MRG60355.1"/>
    <property type="molecule type" value="Genomic_DNA"/>
</dbReference>
<dbReference type="InterPro" id="IPR047211">
    <property type="entry name" value="POXB-like"/>
</dbReference>
<sequence>MAANDSKPATVADAIVDRLREWGVARIYGYSGDGVNGIVEAIRRTDGAVAFVQARHEESAAFMAVGEAKYGGGAGVVLSTQGPGAVHLLNGLYDAKLDHVPVVAIVGQQHRSVLGSGYLQEIDLPVLFADVAAQYKVLVSSPEQVPLAIDRAFRVALATSSPTVVIVPHDVQSADAPDHAHEHGVVVTSAGLGAGPIVSAPTEHVRAAADLLRSAERPAILAGRGAAGTWSELAALAERLGAGIVTSLLGKPHVDERHPLVAGTMGHLGTTASAHVLGECDALLIVGSNDPWTEFYPAPGQARAVQIDIDTRRIGDRYPVEIGLVGEASVTLRALNGALGATGGTDAPGAVGARTAPAGPWADRVRTFIDDWNRIREARANVAAEPINPEAAMRALEPHLTADTRIALDVGSVVYWYARQLRLPAGVVPHVSSTLASMGGGVPYGLAAKLLAPGDPVIVLSGDGGMQMSGLAELVTVASRWQDWTDPRFVIAVFDNRDLAEVTWEQREIEGAPRFAASQSLPEFPYAEYARALGLDGERVEDSAVLDAAWGRALAADRPYVLALRTDPAMPMLPPLAAAGTELLDGLREALRTERDLGGPQAERALRLLEEYAAIELG</sequence>